<dbReference type="EMBL" id="CP021643">
    <property type="protein sequence ID" value="AVX45103.1"/>
    <property type="molecule type" value="Genomic_DNA"/>
</dbReference>
<accession>A0A2R4P353</accession>
<dbReference type="AlphaFoldDB" id="A0A2R4P353"/>
<name>A0A2R4P353_9BACT</name>
<protein>
    <submittedName>
        <fullName evidence="1">Uncharacterized protein</fullName>
    </submittedName>
</protein>
<keyword evidence="1" id="KW-0614">Plasmid</keyword>
<evidence type="ECO:0000313" key="2">
    <source>
        <dbReference type="Proteomes" id="UP000241854"/>
    </source>
</evidence>
<dbReference type="Proteomes" id="UP000241854">
    <property type="component" value="Plasmid pICON"/>
</dbReference>
<geneLocation type="plasmid" evidence="2">
    <name>picon</name>
</geneLocation>
<organism evidence="1 2">
    <name type="scientific">Campylobacter concisus</name>
    <dbReference type="NCBI Taxonomy" id="199"/>
    <lineage>
        <taxon>Bacteria</taxon>
        <taxon>Pseudomonadati</taxon>
        <taxon>Campylobacterota</taxon>
        <taxon>Epsilonproteobacteria</taxon>
        <taxon>Campylobacterales</taxon>
        <taxon>Campylobacteraceae</taxon>
        <taxon>Campylobacter</taxon>
    </lineage>
</organism>
<proteinExistence type="predicted"/>
<sequence>MSDHPNRHLIEKAKYSIISVKDYMASSDIFDESKKQEMVQALDDFADQVKNIETLPINPAKIEETEALLKLLGLHIAAAGAEIGCDINYAKFYEWYDKKYPNTY</sequence>
<evidence type="ECO:0000313" key="1">
    <source>
        <dbReference type="EMBL" id="AVX45103.1"/>
    </source>
</evidence>
<gene>
    <name evidence="1" type="ORF">CCS77_2097</name>
</gene>
<dbReference type="RefSeq" id="WP_107917405.1">
    <property type="nucleotide sequence ID" value="NZ_CABPUK010000007.1"/>
</dbReference>
<reference evidence="1 2" key="1">
    <citation type="journal article" date="2018" name="Emerg. Microbes Infect.">
        <title>Genomic analysis of oral Campylobacter concisus strains identified a potential bacterial molecular marker associated with active Crohn's disease.</title>
        <authorList>
            <person name="Liu F."/>
            <person name="Ma R."/>
            <person name="Tay C.Y.A."/>
            <person name="Octavia S."/>
            <person name="Lan R."/>
            <person name="Chung H.K.L."/>
            <person name="Riordan S.M."/>
            <person name="Grimm M.C."/>
            <person name="Leong R.W."/>
            <person name="Tanaka M.M."/>
            <person name="Connor S."/>
            <person name="Zhang L."/>
        </authorList>
    </citation>
    <scope>NUCLEOTIDE SEQUENCE [LARGE SCALE GENOMIC DNA]</scope>
    <source>
        <strain evidence="1 2">P2CDO4</strain>
        <plasmid evidence="1">pICON</plasmid>
    </source>
</reference>